<dbReference type="Proteomes" id="UP000245391">
    <property type="component" value="Unassembled WGS sequence"/>
</dbReference>
<reference evidence="2" key="1">
    <citation type="submission" date="2018-05" db="EMBL/GenBank/DDBJ databases">
        <title>Pedobacter paludis sp. nov., isolated from wetland soil.</title>
        <authorList>
            <person name="Zhang Y."/>
        </authorList>
    </citation>
    <scope>NUCLEOTIDE SEQUENCE [LARGE SCALE GENOMIC DNA]</scope>
    <source>
        <strain evidence="2">R-8</strain>
    </source>
</reference>
<organism evidence="1 2">
    <name type="scientific">Pedobacter paludis</name>
    <dbReference type="NCBI Taxonomy" id="2203212"/>
    <lineage>
        <taxon>Bacteria</taxon>
        <taxon>Pseudomonadati</taxon>
        <taxon>Bacteroidota</taxon>
        <taxon>Sphingobacteriia</taxon>
        <taxon>Sphingobacteriales</taxon>
        <taxon>Sphingobacteriaceae</taxon>
        <taxon>Pedobacter</taxon>
    </lineage>
</organism>
<protein>
    <submittedName>
        <fullName evidence="1">Uncharacterized protein</fullName>
    </submittedName>
</protein>
<comment type="caution">
    <text evidence="1">The sequence shown here is derived from an EMBL/GenBank/DDBJ whole genome shotgun (WGS) entry which is preliminary data.</text>
</comment>
<evidence type="ECO:0000313" key="2">
    <source>
        <dbReference type="Proteomes" id="UP000245391"/>
    </source>
</evidence>
<keyword evidence="2" id="KW-1185">Reference proteome</keyword>
<evidence type="ECO:0000313" key="1">
    <source>
        <dbReference type="EMBL" id="PWS33798.1"/>
    </source>
</evidence>
<dbReference type="EMBL" id="QGNY01000001">
    <property type="protein sequence ID" value="PWS33798.1"/>
    <property type="molecule type" value="Genomic_DNA"/>
</dbReference>
<proteinExistence type="predicted"/>
<dbReference type="AlphaFoldDB" id="A0A317F8B6"/>
<name>A0A317F8B6_9SPHI</name>
<gene>
    <name evidence="1" type="ORF">DF947_04105</name>
</gene>
<sequence length="68" mass="7855">MIGINLNNTYLCVAMIYEREDNTFVLPTDPEFQKGMGFIFSCTAEHKKCCEKFKKGKRCKKCPGNKKK</sequence>
<accession>A0A317F8B6</accession>